<dbReference type="EMBL" id="ML979147">
    <property type="protein sequence ID" value="KAF1910987.1"/>
    <property type="molecule type" value="Genomic_DNA"/>
</dbReference>
<name>A0A6A5Q9E6_AMPQU</name>
<organism evidence="1 2">
    <name type="scientific">Ampelomyces quisqualis</name>
    <name type="common">Powdery mildew agent</name>
    <dbReference type="NCBI Taxonomy" id="50730"/>
    <lineage>
        <taxon>Eukaryota</taxon>
        <taxon>Fungi</taxon>
        <taxon>Dikarya</taxon>
        <taxon>Ascomycota</taxon>
        <taxon>Pezizomycotina</taxon>
        <taxon>Dothideomycetes</taxon>
        <taxon>Pleosporomycetidae</taxon>
        <taxon>Pleosporales</taxon>
        <taxon>Pleosporineae</taxon>
        <taxon>Phaeosphaeriaceae</taxon>
        <taxon>Ampelomyces</taxon>
    </lineage>
</organism>
<dbReference type="AlphaFoldDB" id="A0A6A5Q9E6"/>
<proteinExistence type="predicted"/>
<protein>
    <submittedName>
        <fullName evidence="1">Uncharacterized protein</fullName>
    </submittedName>
</protein>
<dbReference type="PROSITE" id="PS51257">
    <property type="entry name" value="PROKAR_LIPOPROTEIN"/>
    <property type="match status" value="1"/>
</dbReference>
<sequence length="132" mass="15542">MIHRREIYNHPFFFSLSCAVPTKIPLLAPDHQTLARRRRCAVSRNHRTRQRLRLYHGRHAPRNVDCVKRELFPSVREQESTSQLVLTSLTRPKSRFDVSSLVKLIHMGMEWPKYFHASAMVKEWVVGCVTSF</sequence>
<dbReference type="Proteomes" id="UP000800096">
    <property type="component" value="Unassembled WGS sequence"/>
</dbReference>
<keyword evidence="2" id="KW-1185">Reference proteome</keyword>
<evidence type="ECO:0000313" key="2">
    <source>
        <dbReference type="Proteomes" id="UP000800096"/>
    </source>
</evidence>
<gene>
    <name evidence="1" type="ORF">BDU57DRAFT_113764</name>
</gene>
<evidence type="ECO:0000313" key="1">
    <source>
        <dbReference type="EMBL" id="KAF1910987.1"/>
    </source>
</evidence>
<accession>A0A6A5Q9E6</accession>
<reference evidence="1" key="1">
    <citation type="journal article" date="2020" name="Stud. Mycol.">
        <title>101 Dothideomycetes genomes: a test case for predicting lifestyles and emergence of pathogens.</title>
        <authorList>
            <person name="Haridas S."/>
            <person name="Albert R."/>
            <person name="Binder M."/>
            <person name="Bloem J."/>
            <person name="Labutti K."/>
            <person name="Salamov A."/>
            <person name="Andreopoulos B."/>
            <person name="Baker S."/>
            <person name="Barry K."/>
            <person name="Bills G."/>
            <person name="Bluhm B."/>
            <person name="Cannon C."/>
            <person name="Castanera R."/>
            <person name="Culley D."/>
            <person name="Daum C."/>
            <person name="Ezra D."/>
            <person name="Gonzalez J."/>
            <person name="Henrissat B."/>
            <person name="Kuo A."/>
            <person name="Liang C."/>
            <person name="Lipzen A."/>
            <person name="Lutzoni F."/>
            <person name="Magnuson J."/>
            <person name="Mondo S."/>
            <person name="Nolan M."/>
            <person name="Ohm R."/>
            <person name="Pangilinan J."/>
            <person name="Park H.-J."/>
            <person name="Ramirez L."/>
            <person name="Alfaro M."/>
            <person name="Sun H."/>
            <person name="Tritt A."/>
            <person name="Yoshinaga Y."/>
            <person name="Zwiers L.-H."/>
            <person name="Turgeon B."/>
            <person name="Goodwin S."/>
            <person name="Spatafora J."/>
            <person name="Crous P."/>
            <person name="Grigoriev I."/>
        </authorList>
    </citation>
    <scope>NUCLEOTIDE SEQUENCE</scope>
    <source>
        <strain evidence="1">HMLAC05119</strain>
    </source>
</reference>